<dbReference type="STRING" id="1484693.RS694_11190"/>
<dbReference type="EMBL" id="CP019239">
    <property type="protein sequence ID" value="APW43039.1"/>
    <property type="molecule type" value="Genomic_DNA"/>
</dbReference>
<dbReference type="InterPro" id="IPR050706">
    <property type="entry name" value="Cyclic-di-GMP_PDE-like"/>
</dbReference>
<evidence type="ECO:0008006" key="7">
    <source>
        <dbReference type="Google" id="ProtNLM"/>
    </source>
</evidence>
<feature type="transmembrane region" description="Helical" evidence="2">
    <location>
        <begin position="99"/>
        <end position="118"/>
    </location>
</feature>
<dbReference type="CDD" id="cd01948">
    <property type="entry name" value="EAL"/>
    <property type="match status" value="1"/>
</dbReference>
<dbReference type="Gene3D" id="3.30.70.270">
    <property type="match status" value="1"/>
</dbReference>
<proteinExistence type="predicted"/>
<dbReference type="PANTHER" id="PTHR33121:SF79">
    <property type="entry name" value="CYCLIC DI-GMP PHOSPHODIESTERASE PDED-RELATED"/>
    <property type="match status" value="1"/>
</dbReference>
<evidence type="ECO:0000313" key="5">
    <source>
        <dbReference type="EMBL" id="APW43039.1"/>
    </source>
</evidence>
<dbReference type="CDD" id="cd01949">
    <property type="entry name" value="GGDEF"/>
    <property type="match status" value="1"/>
</dbReference>
<dbReference type="GO" id="GO:0071111">
    <property type="term" value="F:cyclic-guanylate-specific phosphodiesterase activity"/>
    <property type="evidence" value="ECO:0007669"/>
    <property type="project" value="InterPro"/>
</dbReference>
<keyword evidence="2" id="KW-0472">Membrane</keyword>
<evidence type="ECO:0000313" key="6">
    <source>
        <dbReference type="Proteomes" id="UP000186110"/>
    </source>
</evidence>
<feature type="transmembrane region" description="Helical" evidence="2">
    <location>
        <begin position="185"/>
        <end position="202"/>
    </location>
</feature>
<dbReference type="InterPro" id="IPR035919">
    <property type="entry name" value="EAL_sf"/>
</dbReference>
<dbReference type="PANTHER" id="PTHR33121">
    <property type="entry name" value="CYCLIC DI-GMP PHOSPHODIESTERASE PDEF"/>
    <property type="match status" value="1"/>
</dbReference>
<feature type="transmembrane region" description="Helical" evidence="2">
    <location>
        <begin position="43"/>
        <end position="61"/>
    </location>
</feature>
<dbReference type="PROSITE" id="PS50883">
    <property type="entry name" value="EAL"/>
    <property type="match status" value="1"/>
</dbReference>
<gene>
    <name evidence="5" type="ORF">RS694_11190</name>
</gene>
<organism evidence="5 6">
    <name type="scientific">Rhodoferax saidenbachensis</name>
    <dbReference type="NCBI Taxonomy" id="1484693"/>
    <lineage>
        <taxon>Bacteria</taxon>
        <taxon>Pseudomonadati</taxon>
        <taxon>Pseudomonadota</taxon>
        <taxon>Betaproteobacteria</taxon>
        <taxon>Burkholderiales</taxon>
        <taxon>Comamonadaceae</taxon>
        <taxon>Rhodoferax</taxon>
    </lineage>
</organism>
<feature type="domain" description="EAL" evidence="3">
    <location>
        <begin position="406"/>
        <end position="660"/>
    </location>
</feature>
<keyword evidence="2" id="KW-1133">Transmembrane helix</keyword>
<dbReference type="AlphaFoldDB" id="A0A1P8KAL0"/>
<sequence>MVPPALDSSPDVRKLPIRLLMRFTDPLFEQRFLRFYEGFYRRYAQASLVLGMILIVGDWLVDHLAFPEVSANGYRMVLSIPILAVGLALSFSRAGKRHWQTLMAAIIVLVGISLYWTLHRIGLQGGSGLGSWVGILNFTFFELYCFVILGIGFRYALPTGLLLFVGFEVSILTVLAGEMEHGSYLTYHVFTVFLLAAMIGWWREYLLRKEFLAVAELEVATQVALSQAEYLSEHDAVTGLRNLTGFIALLERETRAADAQHRTLPLLLIDLERLRRIRDAFGQKAADHLTRSLVDRLHASAGPFQPTPEFARTSSFEVAVLFRHVQDTATVIEASERLLESLRQPFHLEGQDFYLLPTGGLGLYPNDGDSGEATLKAARVALSTHAHEERSLHFYNADHDRALAQRQRLEEDLRGALAAGQLSLAYQPLVRVSDRTPSGVEALLRWTHPTLGAIGPVEFIPMMEELGLIHEIGEWVLNEACAQAVRWQQSGLVLTEMAVNVSGLQLADPGFASRVSRALAQSELPPQKLVLELTESVLVHDNDAAMAQLSALKALGLRLALDDFGTGFSSLMSIARFPFDIVKLDRSFVQAAPSTRAAAAIVEAIMALATRLGMETVAEGIETEEQLQYIAALGCHLAQGYLFARPCSAEELTVLYPAHPPQ</sequence>
<keyword evidence="1" id="KW-0175">Coiled coil</keyword>
<dbReference type="SMART" id="SM00267">
    <property type="entry name" value="GGDEF"/>
    <property type="match status" value="1"/>
</dbReference>
<keyword evidence="2" id="KW-0812">Transmembrane</keyword>
<dbReference type="SUPFAM" id="SSF141868">
    <property type="entry name" value="EAL domain-like"/>
    <property type="match status" value="1"/>
</dbReference>
<dbReference type="Proteomes" id="UP000186110">
    <property type="component" value="Chromosome"/>
</dbReference>
<evidence type="ECO:0000256" key="1">
    <source>
        <dbReference type="SAM" id="Coils"/>
    </source>
</evidence>
<dbReference type="SMART" id="SM00052">
    <property type="entry name" value="EAL"/>
    <property type="match status" value="1"/>
</dbReference>
<dbReference type="eggNOG" id="COG5001">
    <property type="taxonomic scope" value="Bacteria"/>
</dbReference>
<reference evidence="5 6" key="1">
    <citation type="submission" date="2017-01" db="EMBL/GenBank/DDBJ databases">
        <authorList>
            <person name="Mah S.A."/>
            <person name="Swanson W.J."/>
            <person name="Moy G.W."/>
            <person name="Vacquier V.D."/>
        </authorList>
    </citation>
    <scope>NUCLEOTIDE SEQUENCE [LARGE SCALE GENOMIC DNA]</scope>
    <source>
        <strain evidence="5 6">DSM 22694</strain>
    </source>
</reference>
<keyword evidence="6" id="KW-1185">Reference proteome</keyword>
<evidence type="ECO:0000259" key="4">
    <source>
        <dbReference type="PROSITE" id="PS50887"/>
    </source>
</evidence>
<dbReference type="InterPro" id="IPR043128">
    <property type="entry name" value="Rev_trsase/Diguanyl_cyclase"/>
</dbReference>
<name>A0A1P8KAL0_9BURK</name>
<dbReference type="PROSITE" id="PS50887">
    <property type="entry name" value="GGDEF"/>
    <property type="match status" value="1"/>
</dbReference>
<dbReference type="Pfam" id="PF00990">
    <property type="entry name" value="GGDEF"/>
    <property type="match status" value="1"/>
</dbReference>
<feature type="domain" description="GGDEF" evidence="4">
    <location>
        <begin position="262"/>
        <end position="397"/>
    </location>
</feature>
<feature type="transmembrane region" description="Helical" evidence="2">
    <location>
        <begin position="130"/>
        <end position="153"/>
    </location>
</feature>
<dbReference type="Pfam" id="PF00563">
    <property type="entry name" value="EAL"/>
    <property type="match status" value="1"/>
</dbReference>
<feature type="transmembrane region" description="Helical" evidence="2">
    <location>
        <begin position="160"/>
        <end position="179"/>
    </location>
</feature>
<dbReference type="InterPro" id="IPR029787">
    <property type="entry name" value="Nucleotide_cyclase"/>
</dbReference>
<evidence type="ECO:0000259" key="3">
    <source>
        <dbReference type="PROSITE" id="PS50883"/>
    </source>
</evidence>
<dbReference type="InterPro" id="IPR000160">
    <property type="entry name" value="GGDEF_dom"/>
</dbReference>
<accession>A0A1P8KAL0</accession>
<dbReference type="InterPro" id="IPR001633">
    <property type="entry name" value="EAL_dom"/>
</dbReference>
<dbReference type="KEGG" id="rsb:RS694_11190"/>
<protein>
    <recommendedName>
        <fullName evidence="7">GGDEF-domain containing protein</fullName>
    </recommendedName>
</protein>
<feature type="transmembrane region" description="Helical" evidence="2">
    <location>
        <begin position="73"/>
        <end position="92"/>
    </location>
</feature>
<dbReference type="SUPFAM" id="SSF55073">
    <property type="entry name" value="Nucleotide cyclase"/>
    <property type="match status" value="1"/>
</dbReference>
<feature type="coiled-coil region" evidence="1">
    <location>
        <begin position="392"/>
        <end position="419"/>
    </location>
</feature>
<evidence type="ECO:0000256" key="2">
    <source>
        <dbReference type="SAM" id="Phobius"/>
    </source>
</evidence>
<dbReference type="Gene3D" id="3.20.20.450">
    <property type="entry name" value="EAL domain"/>
    <property type="match status" value="1"/>
</dbReference>